<dbReference type="OrthoDB" id="9791756at2"/>
<feature type="transmembrane region" description="Helical" evidence="5">
    <location>
        <begin position="460"/>
        <end position="484"/>
    </location>
</feature>
<dbReference type="Proteomes" id="UP000244755">
    <property type="component" value="Chromosome 1"/>
</dbReference>
<dbReference type="PANTHER" id="PTHR42718">
    <property type="entry name" value="MAJOR FACILITATOR SUPERFAMILY MULTIDRUG TRANSPORTER MFSC"/>
    <property type="match status" value="1"/>
</dbReference>
<dbReference type="AlphaFoldDB" id="A0A2R4WN08"/>
<feature type="transmembrane region" description="Helical" evidence="5">
    <location>
        <begin position="431"/>
        <end position="454"/>
    </location>
</feature>
<organism evidence="7 8">
    <name type="scientific">Methylobacterium currus</name>
    <dbReference type="NCBI Taxonomy" id="2051553"/>
    <lineage>
        <taxon>Bacteria</taxon>
        <taxon>Pseudomonadati</taxon>
        <taxon>Pseudomonadota</taxon>
        <taxon>Alphaproteobacteria</taxon>
        <taxon>Hyphomicrobiales</taxon>
        <taxon>Methylobacteriaceae</taxon>
        <taxon>Methylobacterium</taxon>
    </lineage>
</organism>
<evidence type="ECO:0000256" key="4">
    <source>
        <dbReference type="ARBA" id="ARBA00023136"/>
    </source>
</evidence>
<feature type="domain" description="Major facilitator superfamily (MFS) profile" evidence="6">
    <location>
        <begin position="42"/>
        <end position="489"/>
    </location>
</feature>
<comment type="subcellular location">
    <subcellularLocation>
        <location evidence="1">Membrane</location>
        <topology evidence="1">Multi-pass membrane protein</topology>
    </subcellularLocation>
</comment>
<dbReference type="Gene3D" id="1.20.1250.20">
    <property type="entry name" value="MFS general substrate transporter like domains"/>
    <property type="match status" value="1"/>
</dbReference>
<feature type="transmembrane region" description="Helical" evidence="5">
    <location>
        <begin position="292"/>
        <end position="317"/>
    </location>
</feature>
<keyword evidence="4 5" id="KW-0472">Membrane</keyword>
<dbReference type="Pfam" id="PF07690">
    <property type="entry name" value="MFS_1"/>
    <property type="match status" value="1"/>
</dbReference>
<gene>
    <name evidence="7" type="ORF">DA075_20055</name>
</gene>
<proteinExistence type="predicted"/>
<dbReference type="InterPro" id="IPR005829">
    <property type="entry name" value="Sugar_transporter_CS"/>
</dbReference>
<accession>A0A2R4WN08</accession>
<dbReference type="EMBL" id="CP028843">
    <property type="protein sequence ID" value="AWB22914.1"/>
    <property type="molecule type" value="Genomic_DNA"/>
</dbReference>
<feature type="transmembrane region" description="Helical" evidence="5">
    <location>
        <begin position="250"/>
        <end position="271"/>
    </location>
</feature>
<evidence type="ECO:0000256" key="2">
    <source>
        <dbReference type="ARBA" id="ARBA00022692"/>
    </source>
</evidence>
<feature type="transmembrane region" description="Helical" evidence="5">
    <location>
        <begin position="77"/>
        <end position="99"/>
    </location>
</feature>
<feature type="transmembrane region" description="Helical" evidence="5">
    <location>
        <begin position="226"/>
        <end position="244"/>
    </location>
</feature>
<feature type="transmembrane region" description="Helical" evidence="5">
    <location>
        <begin position="140"/>
        <end position="158"/>
    </location>
</feature>
<dbReference type="Gene3D" id="1.20.1720.10">
    <property type="entry name" value="Multidrug resistance protein D"/>
    <property type="match status" value="1"/>
</dbReference>
<feature type="transmembrane region" description="Helical" evidence="5">
    <location>
        <begin position="167"/>
        <end position="189"/>
    </location>
</feature>
<feature type="transmembrane region" description="Helical" evidence="5">
    <location>
        <begin position="384"/>
        <end position="410"/>
    </location>
</feature>
<dbReference type="InterPro" id="IPR020846">
    <property type="entry name" value="MFS_dom"/>
</dbReference>
<dbReference type="SUPFAM" id="SSF103473">
    <property type="entry name" value="MFS general substrate transporter"/>
    <property type="match status" value="1"/>
</dbReference>
<name>A0A2R4WN08_9HYPH</name>
<dbReference type="KEGG" id="mee:DA075_20055"/>
<dbReference type="PANTHER" id="PTHR42718:SF49">
    <property type="entry name" value="EXPORT PROTEIN"/>
    <property type="match status" value="1"/>
</dbReference>
<keyword evidence="8" id="KW-1185">Reference proteome</keyword>
<keyword evidence="2 5" id="KW-0812">Transmembrane</keyword>
<evidence type="ECO:0000256" key="1">
    <source>
        <dbReference type="ARBA" id="ARBA00004141"/>
    </source>
</evidence>
<dbReference type="GO" id="GO:0022857">
    <property type="term" value="F:transmembrane transporter activity"/>
    <property type="evidence" value="ECO:0007669"/>
    <property type="project" value="InterPro"/>
</dbReference>
<feature type="transmembrane region" description="Helical" evidence="5">
    <location>
        <begin position="111"/>
        <end position="134"/>
    </location>
</feature>
<feature type="transmembrane region" description="Helical" evidence="5">
    <location>
        <begin position="41"/>
        <end position="65"/>
    </location>
</feature>
<dbReference type="GO" id="GO:0016020">
    <property type="term" value="C:membrane"/>
    <property type="evidence" value="ECO:0007669"/>
    <property type="project" value="UniProtKB-SubCell"/>
</dbReference>
<protein>
    <submittedName>
        <fullName evidence="7">MFS transporter</fullName>
    </submittedName>
</protein>
<feature type="transmembrane region" description="Helical" evidence="5">
    <location>
        <begin position="195"/>
        <end position="214"/>
    </location>
</feature>
<dbReference type="InterPro" id="IPR011701">
    <property type="entry name" value="MFS"/>
</dbReference>
<sequence>MKRVHADGCNSHLLRCRSLALIALMSIDDNLPVIWDRRARLTACVLGLGAFLTQFDVTALVVVMPEIGRDLAIGRPGLAWVIDAYSLAFTAALLAAGALADRYGRRRSLLLGNALFAAASLACALAWTAPALWVARAGQGLGAALLITGALASIAAAFPEAALRARAYALIGILSGIAMALGPTLGGLLASWLGWRAIFLANVLPGALIALAVPRLVGEGRAGMRLPVDWPGLVLLTFALGLAIESCLQIRTPVRCVVSLAVSLSLALIFASRQRRRDHPLIDPALVSDRRVKAVVVLLLAVSAGYWAVLVYLPVFLMSACGLGAQAAGVALLAATLPMLVLPLVGGRMIRNFGWRRSFGIALALIVIGNAVLTGAAVAGPSAFAGSLAGMAAFAGSLAGMAAVGAGAALAHPQLSGAIVALAPSETAGMASAVTMVARQGGFALGVAVLGVLAPTTPSGAGFAAVFGFAAVTGLIGLGACRLLPDYAVRQR</sequence>
<reference evidence="7 8" key="1">
    <citation type="submission" date="2018-04" db="EMBL/GenBank/DDBJ databases">
        <title>Methylobacterium sp. PR1016A genome.</title>
        <authorList>
            <person name="Park W."/>
        </authorList>
    </citation>
    <scope>NUCLEOTIDE SEQUENCE [LARGE SCALE GENOMIC DNA]</scope>
    <source>
        <strain evidence="7 8">PR1016A</strain>
    </source>
</reference>
<feature type="transmembrane region" description="Helical" evidence="5">
    <location>
        <begin position="358"/>
        <end position="378"/>
    </location>
</feature>
<feature type="transmembrane region" description="Helical" evidence="5">
    <location>
        <begin position="323"/>
        <end position="346"/>
    </location>
</feature>
<evidence type="ECO:0000313" key="7">
    <source>
        <dbReference type="EMBL" id="AWB22914.1"/>
    </source>
</evidence>
<dbReference type="PROSITE" id="PS00216">
    <property type="entry name" value="SUGAR_TRANSPORT_1"/>
    <property type="match status" value="1"/>
</dbReference>
<evidence type="ECO:0000256" key="3">
    <source>
        <dbReference type="ARBA" id="ARBA00022989"/>
    </source>
</evidence>
<dbReference type="PROSITE" id="PS50850">
    <property type="entry name" value="MFS"/>
    <property type="match status" value="1"/>
</dbReference>
<evidence type="ECO:0000313" key="8">
    <source>
        <dbReference type="Proteomes" id="UP000244755"/>
    </source>
</evidence>
<evidence type="ECO:0000256" key="5">
    <source>
        <dbReference type="SAM" id="Phobius"/>
    </source>
</evidence>
<keyword evidence="3 5" id="KW-1133">Transmembrane helix</keyword>
<evidence type="ECO:0000259" key="6">
    <source>
        <dbReference type="PROSITE" id="PS50850"/>
    </source>
</evidence>
<dbReference type="InterPro" id="IPR036259">
    <property type="entry name" value="MFS_trans_sf"/>
</dbReference>